<reference evidence="2 3" key="1">
    <citation type="submission" date="2020-12" db="EMBL/GenBank/DDBJ databases">
        <authorList>
            <person name="Zheng R.K."/>
            <person name="Sun C.M."/>
        </authorList>
    </citation>
    <scope>NUCLEOTIDE SEQUENCE [LARGE SCALE GENOMIC DNA]</scope>
    <source>
        <strain evidence="2 3">ZRK001</strain>
        <plasmid evidence="2 3">plas-002</plasmid>
    </source>
</reference>
<dbReference type="Proteomes" id="UP000596083">
    <property type="component" value="Plasmid plas-002"/>
</dbReference>
<dbReference type="InterPro" id="IPR010319">
    <property type="entry name" value="Transglutaminase-like_Cys_pept"/>
</dbReference>
<name>A0A7T7KNQ7_9HYPH</name>
<dbReference type="PANTHER" id="PTHR39327">
    <property type="match status" value="1"/>
</dbReference>
<feature type="chain" id="PRO_5032493882" evidence="1">
    <location>
        <begin position="23"/>
        <end position="196"/>
    </location>
</feature>
<dbReference type="KEGG" id="mlut:JET14_22645"/>
<proteinExistence type="predicted"/>
<dbReference type="Gene3D" id="3.10.620.30">
    <property type="match status" value="1"/>
</dbReference>
<gene>
    <name evidence="2" type="ORF">JET14_22645</name>
</gene>
<keyword evidence="1" id="KW-0732">Signal</keyword>
<geneLocation type="plasmid" evidence="2 3">
    <name>plas-002</name>
</geneLocation>
<organism evidence="2 3">
    <name type="scientific">Martelella lutilitoris</name>
    <dbReference type="NCBI Taxonomy" id="2583532"/>
    <lineage>
        <taxon>Bacteria</taxon>
        <taxon>Pseudomonadati</taxon>
        <taxon>Pseudomonadota</taxon>
        <taxon>Alphaproteobacteria</taxon>
        <taxon>Hyphomicrobiales</taxon>
        <taxon>Aurantimonadaceae</taxon>
        <taxon>Martelella</taxon>
    </lineage>
</organism>
<evidence type="ECO:0000313" key="2">
    <source>
        <dbReference type="EMBL" id="QQM33050.1"/>
    </source>
</evidence>
<evidence type="ECO:0000313" key="3">
    <source>
        <dbReference type="Proteomes" id="UP000596083"/>
    </source>
</evidence>
<keyword evidence="2" id="KW-0614">Plasmid</keyword>
<dbReference type="PANTHER" id="PTHR39327:SF1">
    <property type="entry name" value="BLR5470 PROTEIN"/>
    <property type="match status" value="1"/>
</dbReference>
<dbReference type="RefSeq" id="WP_024706447.1">
    <property type="nucleotide sequence ID" value="NZ_CP066788.1"/>
</dbReference>
<dbReference type="Pfam" id="PF06035">
    <property type="entry name" value="Peptidase_C93"/>
    <property type="match status" value="1"/>
</dbReference>
<dbReference type="AlphaFoldDB" id="A0A7T7KNQ7"/>
<dbReference type="EMBL" id="CP066788">
    <property type="protein sequence ID" value="QQM33050.1"/>
    <property type="molecule type" value="Genomic_DNA"/>
</dbReference>
<protein>
    <submittedName>
        <fullName evidence="2">Transglutaminase-like cysteine peptidase</fullName>
    </submittedName>
</protein>
<feature type="signal peptide" evidence="1">
    <location>
        <begin position="1"/>
        <end position="22"/>
    </location>
</feature>
<sequence>MGKSVIAALALALSCGAAGANALHLNQTQPTSVANMVTFGRTTIPIGYYDYCQRYADRCDRPADGQIVELTRELWSDIIQTNDDVNTSVAPLTDNEIFGVEERWEYPKNVGDCEDYALEKRKRLNQRGIPLGALSMTVGRDANGGGHAVLTVITDRGDFVLDNVEPRVLLWKETELYFLKRQSQHDPNTWVSLVSG</sequence>
<accession>A0A7T7KNQ7</accession>
<dbReference type="PROSITE" id="PS51257">
    <property type="entry name" value="PROKAR_LIPOPROTEIN"/>
    <property type="match status" value="1"/>
</dbReference>
<evidence type="ECO:0000256" key="1">
    <source>
        <dbReference type="SAM" id="SignalP"/>
    </source>
</evidence>